<evidence type="ECO:0000313" key="8">
    <source>
        <dbReference type="Proteomes" id="UP000501069"/>
    </source>
</evidence>
<dbReference type="AlphaFoldDB" id="A0A829W9P8"/>
<dbReference type="Proteomes" id="UP000719916">
    <property type="component" value="Unassembled WGS sequence"/>
</dbReference>
<dbReference type="Pfam" id="PF00589">
    <property type="entry name" value="Phage_integrase"/>
    <property type="match status" value="1"/>
</dbReference>
<reference evidence="5" key="4">
    <citation type="submission" date="2020-02" db="EMBL/GenBank/DDBJ databases">
        <authorList>
            <person name="Littmann E."/>
            <person name="Sorbara M."/>
        </authorList>
    </citation>
    <scope>NUCLEOTIDE SEQUENCE</scope>
    <source>
        <strain evidence="5">MSK.2.26</strain>
    </source>
</reference>
<dbReference type="GO" id="GO:0003677">
    <property type="term" value="F:DNA binding"/>
    <property type="evidence" value="ECO:0007669"/>
    <property type="project" value="InterPro"/>
</dbReference>
<evidence type="ECO:0000256" key="1">
    <source>
        <dbReference type="ARBA" id="ARBA00023172"/>
    </source>
</evidence>
<feature type="region of interest" description="Disordered" evidence="2">
    <location>
        <begin position="507"/>
        <end position="527"/>
    </location>
</feature>
<dbReference type="GeneID" id="57961286"/>
<evidence type="ECO:0000313" key="7">
    <source>
        <dbReference type="Proteomes" id="UP000315200"/>
    </source>
</evidence>
<evidence type="ECO:0000313" key="9">
    <source>
        <dbReference type="Proteomes" id="UP000719916"/>
    </source>
</evidence>
<feature type="domain" description="Tyr recombinase" evidence="3">
    <location>
        <begin position="169"/>
        <end position="389"/>
    </location>
</feature>
<keyword evidence="1" id="KW-0233">DNA recombination</keyword>
<dbReference type="InterPro" id="IPR002104">
    <property type="entry name" value="Integrase_catalytic"/>
</dbReference>
<proteinExistence type="predicted"/>
<dbReference type="SUPFAM" id="SSF56349">
    <property type="entry name" value="DNA breaking-rejoining enzymes"/>
    <property type="match status" value="1"/>
</dbReference>
<dbReference type="GO" id="GO:0006310">
    <property type="term" value="P:DNA recombination"/>
    <property type="evidence" value="ECO:0007669"/>
    <property type="project" value="UniProtKB-KW"/>
</dbReference>
<dbReference type="InterPro" id="IPR011010">
    <property type="entry name" value="DNA_brk_join_enz"/>
</dbReference>
<reference evidence="4 7" key="1">
    <citation type="submission" date="2019-06" db="EMBL/GenBank/DDBJ databases">
        <title>Draft genome sequence of [Clostridium] clostridioforme NBRC 113352.</title>
        <authorList>
            <person name="Miura T."/>
            <person name="Furukawa M."/>
            <person name="Shimamura M."/>
            <person name="Ohyama Y."/>
            <person name="Yamazoe A."/>
            <person name="Kawasaki H."/>
        </authorList>
    </citation>
    <scope>NUCLEOTIDE SEQUENCE [LARGE SCALE GENOMIC DNA]</scope>
    <source>
        <strain evidence="4 7">NBRC 113352</strain>
    </source>
</reference>
<evidence type="ECO:0000313" key="4">
    <source>
        <dbReference type="EMBL" id="GEA35753.1"/>
    </source>
</evidence>
<evidence type="ECO:0000256" key="2">
    <source>
        <dbReference type="SAM" id="MobiDB-lite"/>
    </source>
</evidence>
<evidence type="ECO:0000313" key="6">
    <source>
        <dbReference type="EMBL" id="QIX90667.1"/>
    </source>
</evidence>
<evidence type="ECO:0000259" key="3">
    <source>
        <dbReference type="PROSITE" id="PS51898"/>
    </source>
</evidence>
<protein>
    <submittedName>
        <fullName evidence="5">Tyrosine-type recombinase/integrase</fullName>
    </submittedName>
</protein>
<dbReference type="PANTHER" id="PTHR30349">
    <property type="entry name" value="PHAGE INTEGRASE-RELATED"/>
    <property type="match status" value="1"/>
</dbReference>
<dbReference type="PROSITE" id="PS51898">
    <property type="entry name" value="TYR_RECOMBINASE"/>
    <property type="match status" value="1"/>
</dbReference>
<reference evidence="6 8" key="2">
    <citation type="submission" date="2019-11" db="EMBL/GenBank/DDBJ databases">
        <title>FDA dAtabase for Regulatory Grade micrObial Sequences (FDA-ARGOS): Supporting development and validation of Infectious Disease Dx tests.</title>
        <authorList>
            <person name="Turner S."/>
            <person name="Byrd R."/>
            <person name="Tallon L."/>
            <person name="Sadzewicz L."/>
            <person name="Vavikolanu K."/>
            <person name="Mehta A."/>
            <person name="Aluvathingal J."/>
            <person name="Nadendla S."/>
            <person name="Myers T."/>
            <person name="Yan Y."/>
            <person name="Sichtig H."/>
        </authorList>
    </citation>
    <scope>NUCLEOTIDE SEQUENCE [LARGE SCALE GENOMIC DNA]</scope>
    <source>
        <strain evidence="6 8">FDAARGOS_739</strain>
    </source>
</reference>
<accession>A0A829W9P8</accession>
<dbReference type="EMBL" id="CP050964">
    <property type="protein sequence ID" value="QIX90667.1"/>
    <property type="molecule type" value="Genomic_DNA"/>
</dbReference>
<reference evidence="5 9" key="3">
    <citation type="journal article" date="2020" name="Cell Host Microbe">
        <title>Functional and Genomic Variation between Human-Derived Isolates of Lachnospiraceae Reveals Inter- and Intra-Species Diversity.</title>
        <authorList>
            <person name="Sorbara M.T."/>
            <person name="Littmann E.R."/>
            <person name="Fontana E."/>
            <person name="Moody T.U."/>
            <person name="Kohout C.E."/>
            <person name="Gjonbalaj M."/>
            <person name="Eaton V."/>
            <person name="Seok R."/>
            <person name="Leiner I.M."/>
            <person name="Pamer E.G."/>
        </authorList>
    </citation>
    <scope>NUCLEOTIDE SEQUENCE [LARGE SCALE GENOMIC DNA]</scope>
    <source>
        <strain evidence="5 9">MSK.2.26</strain>
    </source>
</reference>
<name>A0A829W9P8_9FIRM</name>
<evidence type="ECO:0000313" key="5">
    <source>
        <dbReference type="EMBL" id="NSJ45767.1"/>
    </source>
</evidence>
<dbReference type="Proteomes" id="UP000501069">
    <property type="component" value="Chromosome"/>
</dbReference>
<dbReference type="InterPro" id="IPR013762">
    <property type="entry name" value="Integrase-like_cat_sf"/>
</dbReference>
<dbReference type="Gene3D" id="1.10.443.10">
    <property type="entry name" value="Intergrase catalytic core"/>
    <property type="match status" value="1"/>
</dbReference>
<dbReference type="GO" id="GO:0015074">
    <property type="term" value="P:DNA integration"/>
    <property type="evidence" value="ECO:0007669"/>
    <property type="project" value="InterPro"/>
</dbReference>
<sequence>MSGPLYSYKENFEESEKSRYRLFVSELGNHAVFEDDTWICDKRIRSGSEPKNYHHIYFASVPETYKEAVKYYAVLRILQGDVIRTVRSRITKLSPFFKFCRQIQQGNSLRISTLTAVHFKEYLEQEGYAVKTKNSTWQEVSTFLNMMNSFYETGGRNPFSVNPYSGTVKLDYKYIPDEVADGLDRVFRKEDIELHLKCIYWLLRLIPSRISEILGMKIDCIKPYNGHYVIFIPTWKQNGGHIEPMYRSIHLEMEGMAGYLLDLLQRQQVSANNLQNRMPDLKKGYLFAYQRVLHYKRGGSSRNGVVNVMQIETIRYQFKRICEQYQIKDEEGEVYNLTSHQFRHNGITDRLAAGFTLEQIADMTGHHGNAMIWNSYAHLDLKPETIVEKQKYVLEESVKPEAGYVLFGGRILNMEAALEKRLLKNIRAQKVPGGICGDITGCKSDMWNCLECDRFVVDSGQVSYFAEEAQRWEEKAECFSAMPMVRDNAKKHAMQYRKVIERIQMEDRHERSTDKITGISGSGEDGN</sequence>
<organism evidence="4 7">
    <name type="scientific">Enterocloster clostridioformis</name>
    <dbReference type="NCBI Taxonomy" id="1531"/>
    <lineage>
        <taxon>Bacteria</taxon>
        <taxon>Bacillati</taxon>
        <taxon>Bacillota</taxon>
        <taxon>Clostridia</taxon>
        <taxon>Lachnospirales</taxon>
        <taxon>Lachnospiraceae</taxon>
        <taxon>Enterocloster</taxon>
    </lineage>
</organism>
<dbReference type="CDD" id="cd00397">
    <property type="entry name" value="DNA_BRE_C"/>
    <property type="match status" value="1"/>
</dbReference>
<dbReference type="InterPro" id="IPR050090">
    <property type="entry name" value="Tyrosine_recombinase_XerCD"/>
</dbReference>
<dbReference type="Proteomes" id="UP000315200">
    <property type="component" value="Unassembled WGS sequence"/>
</dbReference>
<dbReference type="EMBL" id="BJLB01000001">
    <property type="protein sequence ID" value="GEA35753.1"/>
    <property type="molecule type" value="Genomic_DNA"/>
</dbReference>
<dbReference type="EMBL" id="JAAISW010000044">
    <property type="protein sequence ID" value="NSJ45767.1"/>
    <property type="molecule type" value="Genomic_DNA"/>
</dbReference>
<gene>
    <name evidence="4" type="ORF">Ccl03g_14660</name>
    <name evidence="6" type="ORF">FOC47_08945</name>
    <name evidence="5" type="ORF">G5B26_19775</name>
</gene>
<dbReference type="RefSeq" id="WP_002588033.1">
    <property type="nucleotide sequence ID" value="NZ_BJLB01000001.1"/>
</dbReference>